<keyword evidence="8 10" id="KW-0560">Oxidoreductase</keyword>
<dbReference type="InterPro" id="IPR023032">
    <property type="entry name" value="tRNA_MAMT_biosynth_bifunc_MnmC"/>
</dbReference>
<keyword evidence="3 10" id="KW-0285">Flavoprotein</keyword>
<evidence type="ECO:0000313" key="14">
    <source>
        <dbReference type="Proteomes" id="UP001142810"/>
    </source>
</evidence>
<evidence type="ECO:0000259" key="11">
    <source>
        <dbReference type="Pfam" id="PF01266"/>
    </source>
</evidence>
<feature type="domain" description="MnmC-like methyltransferase" evidence="12">
    <location>
        <begin position="117"/>
        <end position="240"/>
    </location>
</feature>
<comment type="catalytic activity">
    <reaction evidence="10">
        <text>5-aminomethyl-2-thiouridine(34) in tRNA + S-adenosyl-L-methionine = 5-methylaminomethyl-2-thiouridine(34) in tRNA + S-adenosyl-L-homocysteine + H(+)</text>
        <dbReference type="Rhea" id="RHEA:19569"/>
        <dbReference type="Rhea" id="RHEA-COMP:10195"/>
        <dbReference type="Rhea" id="RHEA-COMP:10197"/>
        <dbReference type="ChEBI" id="CHEBI:15378"/>
        <dbReference type="ChEBI" id="CHEBI:57856"/>
        <dbReference type="ChEBI" id="CHEBI:59789"/>
        <dbReference type="ChEBI" id="CHEBI:74454"/>
        <dbReference type="ChEBI" id="CHEBI:74455"/>
        <dbReference type="EC" id="2.1.1.61"/>
    </reaction>
</comment>
<comment type="similarity">
    <text evidence="10">In the C-terminal section; belongs to the DAO family.</text>
</comment>
<dbReference type="Gene3D" id="3.30.9.10">
    <property type="entry name" value="D-Amino Acid Oxidase, subunit A, domain 2"/>
    <property type="match status" value="1"/>
</dbReference>
<dbReference type="Pfam" id="PF05430">
    <property type="entry name" value="Methyltransf_30"/>
    <property type="match status" value="1"/>
</dbReference>
<evidence type="ECO:0000256" key="1">
    <source>
        <dbReference type="ARBA" id="ARBA00022490"/>
    </source>
</evidence>
<dbReference type="InterPro" id="IPR017610">
    <property type="entry name" value="tRNA_S-uridine_synth_MnmC_C"/>
</dbReference>
<protein>
    <recommendedName>
        <fullName evidence="10">tRNA 5-methylaminomethyl-2-thiouridine biosynthesis bifunctional protein MnmC</fullName>
        <shortName evidence="10">tRNA mnm(5)s(2)U biosynthesis bifunctional protein</shortName>
    </recommendedName>
    <domain>
        <recommendedName>
            <fullName evidence="10">tRNA (mnm(5)s(2)U34)-methyltransferase</fullName>
            <ecNumber evidence="10">2.1.1.61</ecNumber>
        </recommendedName>
    </domain>
    <domain>
        <recommendedName>
            <fullName evidence="10">FAD-dependent cmnm(5)s(2)U34 oxidoreductase</fullName>
            <ecNumber evidence="10">1.5.-.-</ecNumber>
        </recommendedName>
    </domain>
</protein>
<dbReference type="Proteomes" id="UP001142810">
    <property type="component" value="Unassembled WGS sequence"/>
</dbReference>
<evidence type="ECO:0000256" key="3">
    <source>
        <dbReference type="ARBA" id="ARBA00022630"/>
    </source>
</evidence>
<dbReference type="InterPro" id="IPR036188">
    <property type="entry name" value="FAD/NAD-bd_sf"/>
</dbReference>
<proteinExistence type="inferred from homology"/>
<dbReference type="InterPro" id="IPR047785">
    <property type="entry name" value="tRNA_MNMC2"/>
</dbReference>
<dbReference type="Gene3D" id="3.50.50.60">
    <property type="entry name" value="FAD/NAD(P)-binding domain"/>
    <property type="match status" value="1"/>
</dbReference>
<evidence type="ECO:0000256" key="7">
    <source>
        <dbReference type="ARBA" id="ARBA00022827"/>
    </source>
</evidence>
<dbReference type="SUPFAM" id="SSF51905">
    <property type="entry name" value="FAD/NAD(P)-binding domain"/>
    <property type="match status" value="1"/>
</dbReference>
<dbReference type="InterPro" id="IPR006076">
    <property type="entry name" value="FAD-dep_OxRdtase"/>
</dbReference>
<keyword evidence="6 10" id="KW-0819">tRNA processing</keyword>
<keyword evidence="4 10" id="KW-0808">Transferase</keyword>
<evidence type="ECO:0000256" key="10">
    <source>
        <dbReference type="HAMAP-Rule" id="MF_01102"/>
    </source>
</evidence>
<dbReference type="EC" id="1.5.-.-" evidence="10"/>
<feature type="region of interest" description="FAD-dependent cmnm(5)s(2)U34 oxidoreductase" evidence="10">
    <location>
        <begin position="262"/>
        <end position="654"/>
    </location>
</feature>
<name>A0ABT3P898_9ALTE</name>
<evidence type="ECO:0000256" key="6">
    <source>
        <dbReference type="ARBA" id="ARBA00022694"/>
    </source>
</evidence>
<keyword evidence="7 10" id="KW-0274">FAD</keyword>
<keyword evidence="1 10" id="KW-0963">Cytoplasm</keyword>
<comment type="subcellular location">
    <subcellularLocation>
        <location evidence="10">Cytoplasm</location>
    </subcellularLocation>
</comment>
<dbReference type="InterPro" id="IPR008471">
    <property type="entry name" value="MnmC-like_methylTransf"/>
</dbReference>
<evidence type="ECO:0000313" key="13">
    <source>
        <dbReference type="EMBL" id="MCW8108316.1"/>
    </source>
</evidence>
<comment type="similarity">
    <text evidence="10">In the N-terminal section; belongs to the methyltransferase superfamily. tRNA (mnm(5)s(2)U34)-methyltransferase family.</text>
</comment>
<evidence type="ECO:0000256" key="9">
    <source>
        <dbReference type="ARBA" id="ARBA00023268"/>
    </source>
</evidence>
<dbReference type="PANTHER" id="PTHR13847">
    <property type="entry name" value="SARCOSINE DEHYDROGENASE-RELATED"/>
    <property type="match status" value="1"/>
</dbReference>
<evidence type="ECO:0000256" key="2">
    <source>
        <dbReference type="ARBA" id="ARBA00022603"/>
    </source>
</evidence>
<comment type="function">
    <text evidence="10">Catalyzes the last two steps in the biosynthesis of 5-methylaminomethyl-2-thiouridine (mnm(5)s(2)U) at the wobble position (U34) in tRNA. Catalyzes the FAD-dependent demodification of cmnm(5)s(2)U34 to nm(5)s(2)U34, followed by the transfer of a methyl group from S-adenosyl-L-methionine to nm(5)s(2)U34, to form mnm(5)s(2)U34.</text>
</comment>
<dbReference type="HAMAP" id="MF_01102">
    <property type="entry name" value="MnmC"/>
    <property type="match status" value="1"/>
</dbReference>
<dbReference type="EC" id="2.1.1.61" evidence="10"/>
<dbReference type="NCBIfam" id="NF033855">
    <property type="entry name" value="tRNA_MNMC2"/>
    <property type="match status" value="1"/>
</dbReference>
<comment type="cofactor">
    <cofactor evidence="10">
        <name>FAD</name>
        <dbReference type="ChEBI" id="CHEBI:57692"/>
    </cofactor>
</comment>
<evidence type="ECO:0000259" key="12">
    <source>
        <dbReference type="Pfam" id="PF05430"/>
    </source>
</evidence>
<dbReference type="NCBIfam" id="TIGR03197">
    <property type="entry name" value="MnmC_Cterm"/>
    <property type="match status" value="1"/>
</dbReference>
<reference evidence="13" key="1">
    <citation type="submission" date="2022-11" db="EMBL/GenBank/DDBJ databases">
        <title>Alteromonas sp. nov., isolated from sea water of the Qingdao.</title>
        <authorList>
            <person name="Wang Q."/>
        </authorList>
    </citation>
    <scope>NUCLEOTIDE SEQUENCE</scope>
    <source>
        <strain evidence="13">ASW11-7</strain>
    </source>
</reference>
<keyword evidence="5 10" id="KW-0949">S-adenosyl-L-methionine</keyword>
<feature type="region of interest" description="tRNA (mnm(5)s(2)U34)-methyltransferase" evidence="10">
    <location>
        <begin position="1"/>
        <end position="242"/>
    </location>
</feature>
<keyword evidence="2 10" id="KW-0489">Methyltransferase</keyword>
<dbReference type="Pfam" id="PF01266">
    <property type="entry name" value="DAO"/>
    <property type="match status" value="1"/>
</dbReference>
<feature type="domain" description="FAD dependent oxidoreductase" evidence="11">
    <location>
        <begin position="259"/>
        <end position="623"/>
    </location>
</feature>
<keyword evidence="14" id="KW-1185">Reference proteome</keyword>
<evidence type="ECO:0000256" key="8">
    <source>
        <dbReference type="ARBA" id="ARBA00023002"/>
    </source>
</evidence>
<evidence type="ECO:0000256" key="4">
    <source>
        <dbReference type="ARBA" id="ARBA00022679"/>
    </source>
</evidence>
<sequence>MKSTYASVHFNQIGTPVADNFDDVYFSNDSGMEETQYVFLAGNNLHERWQNWRQPTFVIAETGFGTGLNLLVVMTAFREFRKANPDHPLTRLYFITTEKFPLSQQDMAHALSRFTALTEAANTLQAQYPFGLNGCHRLLFDNFATTVDLWLSDVHDAMSDWQVPEHGLVDAWFLDGFAPSKNPQMWTDELFINMARCSRQHATCATFTAAGLVKRGLQAAGFTVSKRKGFGRKREMITAVFTSPKTNGNSPTKTRPTSVTIIGGGIAAASLAYSLSQKGISTALYCAHEPADGASGNPQGGLYPQLHAQPSIASQLQAHAFLFARRFYQHVSDLAEFKHDFCGVLQLGFNESVRQRQQRLLENGIWPQQLIRPVDELEAEHIAGIPLPYSGLHIPLGGWINPPSLIDSLLNLAQNTGHLTVHRHHRLVHLKEHEGQTQLGFDNGHAIEAQCVVLATGHELADFEQCADLPLRAVRGQVEAVATQAPLNQLKTVLCHKGYLTPAFKNRHALGSTYVKRDTATDVRLAESQQNLALHQQALKNTKWINTLCHDGSARAAIRLGVPDHQPLCGPLPEVNKYHQWYQSLRKYSDDVPETVAQRNIYVLSALGSRGLTTAPLLAESLACQLCHQPSPLGRTLAKAVNPNRFLLKELKQK</sequence>
<dbReference type="InterPro" id="IPR029063">
    <property type="entry name" value="SAM-dependent_MTases_sf"/>
</dbReference>
<dbReference type="RefSeq" id="WP_265617031.1">
    <property type="nucleotide sequence ID" value="NZ_JAPFRD010000009.1"/>
</dbReference>
<keyword evidence="9 10" id="KW-0511">Multifunctional enzyme</keyword>
<dbReference type="PANTHER" id="PTHR13847:SF283">
    <property type="entry name" value="TRNA 5-METHYLAMINOMETHYL-2-THIOURIDINE BIOSYNTHESIS BIFUNCTIONAL PROTEIN MNMC"/>
    <property type="match status" value="1"/>
</dbReference>
<accession>A0ABT3P898</accession>
<evidence type="ECO:0000256" key="5">
    <source>
        <dbReference type="ARBA" id="ARBA00022691"/>
    </source>
</evidence>
<organism evidence="13 14">
    <name type="scientific">Alteromonas aquimaris</name>
    <dbReference type="NCBI Taxonomy" id="2998417"/>
    <lineage>
        <taxon>Bacteria</taxon>
        <taxon>Pseudomonadati</taxon>
        <taxon>Pseudomonadota</taxon>
        <taxon>Gammaproteobacteria</taxon>
        <taxon>Alteromonadales</taxon>
        <taxon>Alteromonadaceae</taxon>
        <taxon>Alteromonas/Salinimonas group</taxon>
        <taxon>Alteromonas</taxon>
    </lineage>
</organism>
<gene>
    <name evidence="10 13" type="primary">mnmC</name>
    <name evidence="13" type="ORF">OPS25_07395</name>
</gene>
<dbReference type="Gene3D" id="3.40.50.150">
    <property type="entry name" value="Vaccinia Virus protein VP39"/>
    <property type="match status" value="1"/>
</dbReference>
<dbReference type="NCBIfam" id="NF002481">
    <property type="entry name" value="PRK01747.1-2"/>
    <property type="match status" value="1"/>
</dbReference>
<dbReference type="EMBL" id="JAPFRD010000009">
    <property type="protein sequence ID" value="MCW8108316.1"/>
    <property type="molecule type" value="Genomic_DNA"/>
</dbReference>
<comment type="caution">
    <text evidence="13">The sequence shown here is derived from an EMBL/GenBank/DDBJ whole genome shotgun (WGS) entry which is preliminary data.</text>
</comment>